<dbReference type="SMART" id="SM00530">
    <property type="entry name" value="HTH_XRE"/>
    <property type="match status" value="1"/>
</dbReference>
<protein>
    <recommendedName>
        <fullName evidence="1">HTH cro/C1-type domain-containing protein</fullName>
    </recommendedName>
</protein>
<feature type="domain" description="HTH cro/C1-type" evidence="1">
    <location>
        <begin position="15"/>
        <end position="74"/>
    </location>
</feature>
<dbReference type="AlphaFoldDB" id="A0A1Y1QBN5"/>
<gene>
    <name evidence="2" type="ORF">BWK73_43875</name>
</gene>
<name>A0A1Y1QBN5_9GAMM</name>
<dbReference type="InterPro" id="IPR010982">
    <property type="entry name" value="Lambda_DNA-bd_dom_sf"/>
</dbReference>
<dbReference type="Pfam" id="PF13560">
    <property type="entry name" value="HTH_31"/>
    <property type="match status" value="1"/>
</dbReference>
<dbReference type="CDD" id="cd00093">
    <property type="entry name" value="HTH_XRE"/>
    <property type="match status" value="1"/>
</dbReference>
<accession>A0A1Y1QBN5</accession>
<dbReference type="Proteomes" id="UP000192491">
    <property type="component" value="Unassembled WGS sequence"/>
</dbReference>
<evidence type="ECO:0000313" key="2">
    <source>
        <dbReference type="EMBL" id="OQX02092.1"/>
    </source>
</evidence>
<reference evidence="2 3" key="1">
    <citation type="submission" date="2017-01" db="EMBL/GenBank/DDBJ databases">
        <title>Novel large sulfur bacteria in the metagenomes of groundwater-fed chemosynthetic microbial mats in the Lake Huron basin.</title>
        <authorList>
            <person name="Sharrar A.M."/>
            <person name="Flood B.E."/>
            <person name="Bailey J.V."/>
            <person name="Jones D.S."/>
            <person name="Biddanda B."/>
            <person name="Ruberg S.A."/>
            <person name="Marcus D.N."/>
            <person name="Dick G.J."/>
        </authorList>
    </citation>
    <scope>NUCLEOTIDE SEQUENCE [LARGE SCALE GENOMIC DNA]</scope>
    <source>
        <strain evidence="2">A8</strain>
    </source>
</reference>
<dbReference type="GO" id="GO:0003677">
    <property type="term" value="F:DNA binding"/>
    <property type="evidence" value="ECO:0007669"/>
    <property type="project" value="InterPro"/>
</dbReference>
<organism evidence="2 3">
    <name type="scientific">Thiothrix lacustris</name>
    <dbReference type="NCBI Taxonomy" id="525917"/>
    <lineage>
        <taxon>Bacteria</taxon>
        <taxon>Pseudomonadati</taxon>
        <taxon>Pseudomonadota</taxon>
        <taxon>Gammaproteobacteria</taxon>
        <taxon>Thiotrichales</taxon>
        <taxon>Thiotrichaceae</taxon>
        <taxon>Thiothrix</taxon>
    </lineage>
</organism>
<evidence type="ECO:0000259" key="1">
    <source>
        <dbReference type="PROSITE" id="PS50943"/>
    </source>
</evidence>
<proteinExistence type="predicted"/>
<dbReference type="InterPro" id="IPR001387">
    <property type="entry name" value="Cro/C1-type_HTH"/>
</dbReference>
<dbReference type="EMBL" id="MTEJ01000518">
    <property type="protein sequence ID" value="OQX02092.1"/>
    <property type="molecule type" value="Genomic_DNA"/>
</dbReference>
<sequence length="89" mass="9404">MPITVSTPQDFGHLVRAARKAQGLRQDDAAGAIGVSDMFLSGLENGAAGVRLDKLLQVLHGLGLHIQIDVTEDVAAKYSALQHTKLAKS</sequence>
<comment type="caution">
    <text evidence="2">The sequence shown here is derived from an EMBL/GenBank/DDBJ whole genome shotgun (WGS) entry which is preliminary data.</text>
</comment>
<evidence type="ECO:0000313" key="3">
    <source>
        <dbReference type="Proteomes" id="UP000192491"/>
    </source>
</evidence>
<dbReference type="PROSITE" id="PS50943">
    <property type="entry name" value="HTH_CROC1"/>
    <property type="match status" value="1"/>
</dbReference>
<dbReference type="Gene3D" id="1.10.260.40">
    <property type="entry name" value="lambda repressor-like DNA-binding domains"/>
    <property type="match status" value="1"/>
</dbReference>
<dbReference type="SUPFAM" id="SSF47413">
    <property type="entry name" value="lambda repressor-like DNA-binding domains"/>
    <property type="match status" value="1"/>
</dbReference>